<evidence type="ECO:0000256" key="4">
    <source>
        <dbReference type="ARBA" id="ARBA00012550"/>
    </source>
</evidence>
<keyword evidence="14" id="KW-1185">Reference proteome</keyword>
<dbReference type="Gene3D" id="3.20.20.70">
    <property type="entry name" value="Aldolase class I"/>
    <property type="match status" value="1"/>
</dbReference>
<evidence type="ECO:0000256" key="1">
    <source>
        <dbReference type="ARBA" id="ARBA00000901"/>
    </source>
</evidence>
<dbReference type="GO" id="GO:0003949">
    <property type="term" value="F:1-(5-phosphoribosyl)-5-[(5-phosphoribosylamino)methylideneamino]imidazole-4-carboxamide isomerase activity"/>
    <property type="evidence" value="ECO:0007669"/>
    <property type="project" value="UniProtKB-EC"/>
</dbReference>
<keyword evidence="7 11" id="KW-0368">Histidine biosynthesis</keyword>
<keyword evidence="8 12" id="KW-0413">Isomerase</keyword>
<evidence type="ECO:0000256" key="3">
    <source>
        <dbReference type="ARBA" id="ARBA00009667"/>
    </source>
</evidence>
<dbReference type="SUPFAM" id="SSF51366">
    <property type="entry name" value="Ribulose-phoshate binding barrel"/>
    <property type="match status" value="1"/>
</dbReference>
<proteinExistence type="inferred from homology"/>
<dbReference type="InterPro" id="IPR013785">
    <property type="entry name" value="Aldolase_TIM"/>
</dbReference>
<dbReference type="GO" id="GO:0000105">
    <property type="term" value="P:L-histidine biosynthetic process"/>
    <property type="evidence" value="ECO:0007669"/>
    <property type="project" value="UniProtKB-UniPathway"/>
</dbReference>
<evidence type="ECO:0000256" key="10">
    <source>
        <dbReference type="ARBA" id="ARBA00031376"/>
    </source>
</evidence>
<evidence type="ECO:0000256" key="8">
    <source>
        <dbReference type="ARBA" id="ARBA00023235"/>
    </source>
</evidence>
<comment type="similarity">
    <text evidence="3 11">Belongs to the HisA/HisF family.</text>
</comment>
<evidence type="ECO:0000256" key="5">
    <source>
        <dbReference type="ARBA" id="ARBA00018464"/>
    </source>
</evidence>
<dbReference type="CDD" id="cd04723">
    <property type="entry name" value="HisA_HisF"/>
    <property type="match status" value="1"/>
</dbReference>
<sequence length="274" mass="30139">MTRFRPCIDLHAGSVKQIVGGTLSIDNASLKTNYVSEHPAGYFAQLYREHNLKGAHVIMLGPENEEAAREALAAWPNGMQVGGGIRADNAAEWIKAGAEKVIVTSYLFPKNEATAKPVFSMPRLRDVLKALDDDTSKLVIDLSCRRRGDKWFIATNKWQDITDMEVNQETLDLLAPHCAEFLVHAADAEGLQRGIDAELVRSLGRWARRPVTYAGGARRLADLGRVRDLSAGRVDLTIGSALDVFGGEGVTLAECVRWNEDEEREELGVRAGEN</sequence>
<evidence type="ECO:0000256" key="9">
    <source>
        <dbReference type="ARBA" id="ARBA00030547"/>
    </source>
</evidence>
<evidence type="ECO:0000256" key="12">
    <source>
        <dbReference type="RuleBase" id="RU364022"/>
    </source>
</evidence>
<evidence type="ECO:0000313" key="13">
    <source>
        <dbReference type="EMBL" id="KAF2457129.1"/>
    </source>
</evidence>
<dbReference type="InterPro" id="IPR011060">
    <property type="entry name" value="RibuloseP-bd_barrel"/>
</dbReference>
<comment type="catalytic activity">
    <reaction evidence="1 12">
        <text>1-(5-phospho-beta-D-ribosyl)-5-[(5-phospho-beta-D-ribosylamino)methylideneamino]imidazole-4-carboxamide = 5-[(5-phospho-1-deoxy-D-ribulos-1-ylimino)methylamino]-1-(5-phospho-beta-D-ribosyl)imidazole-4-carboxamide</text>
        <dbReference type="Rhea" id="RHEA:15469"/>
        <dbReference type="ChEBI" id="CHEBI:58435"/>
        <dbReference type="ChEBI" id="CHEBI:58525"/>
        <dbReference type="EC" id="5.3.1.16"/>
    </reaction>
</comment>
<gene>
    <name evidence="13" type="ORF">BDY21DRAFT_392169</name>
</gene>
<evidence type="ECO:0000256" key="6">
    <source>
        <dbReference type="ARBA" id="ARBA00022605"/>
    </source>
</evidence>
<dbReference type="EMBL" id="MU001681">
    <property type="protein sequence ID" value="KAF2457129.1"/>
    <property type="molecule type" value="Genomic_DNA"/>
</dbReference>
<evidence type="ECO:0000256" key="7">
    <source>
        <dbReference type="ARBA" id="ARBA00023102"/>
    </source>
</evidence>
<dbReference type="FunFam" id="3.20.20.70:FF:000110">
    <property type="entry name" value="1-(5-phosphoribosyl)-5-[(5-phosphoribosylamino)methylideneamino] imidazole-4-carboxamide isomerase, chloroplastic"/>
    <property type="match status" value="1"/>
</dbReference>
<comment type="pathway">
    <text evidence="2 12">Amino-acid biosynthesis; L-histidine biosynthesis; L-histidine from 5-phospho-alpha-D-ribose 1-diphosphate: step 4/9.</text>
</comment>
<dbReference type="EC" id="5.3.1.16" evidence="4 12"/>
<dbReference type="AlphaFoldDB" id="A0A6A6NZL4"/>
<dbReference type="NCBIfam" id="TIGR02129">
    <property type="entry name" value="hisA_euk"/>
    <property type="match status" value="1"/>
</dbReference>
<dbReference type="InterPro" id="IPR011858">
    <property type="entry name" value="His6/HISN3"/>
</dbReference>
<organism evidence="13 14">
    <name type="scientific">Lineolata rhizophorae</name>
    <dbReference type="NCBI Taxonomy" id="578093"/>
    <lineage>
        <taxon>Eukaryota</taxon>
        <taxon>Fungi</taxon>
        <taxon>Dikarya</taxon>
        <taxon>Ascomycota</taxon>
        <taxon>Pezizomycotina</taxon>
        <taxon>Dothideomycetes</taxon>
        <taxon>Dothideomycetes incertae sedis</taxon>
        <taxon>Lineolatales</taxon>
        <taxon>Lineolataceae</taxon>
        <taxon>Lineolata</taxon>
    </lineage>
</organism>
<reference evidence="13" key="1">
    <citation type="journal article" date="2020" name="Stud. Mycol.">
        <title>101 Dothideomycetes genomes: a test case for predicting lifestyles and emergence of pathogens.</title>
        <authorList>
            <person name="Haridas S."/>
            <person name="Albert R."/>
            <person name="Binder M."/>
            <person name="Bloem J."/>
            <person name="Labutti K."/>
            <person name="Salamov A."/>
            <person name="Andreopoulos B."/>
            <person name="Baker S."/>
            <person name="Barry K."/>
            <person name="Bills G."/>
            <person name="Bluhm B."/>
            <person name="Cannon C."/>
            <person name="Castanera R."/>
            <person name="Culley D."/>
            <person name="Daum C."/>
            <person name="Ezra D."/>
            <person name="Gonzalez J."/>
            <person name="Henrissat B."/>
            <person name="Kuo A."/>
            <person name="Liang C."/>
            <person name="Lipzen A."/>
            <person name="Lutzoni F."/>
            <person name="Magnuson J."/>
            <person name="Mondo S."/>
            <person name="Nolan M."/>
            <person name="Ohm R."/>
            <person name="Pangilinan J."/>
            <person name="Park H.-J."/>
            <person name="Ramirez L."/>
            <person name="Alfaro M."/>
            <person name="Sun H."/>
            <person name="Tritt A."/>
            <person name="Yoshinaga Y."/>
            <person name="Zwiers L.-H."/>
            <person name="Turgeon B."/>
            <person name="Goodwin S."/>
            <person name="Spatafora J."/>
            <person name="Crous P."/>
            <person name="Grigoriev I."/>
        </authorList>
    </citation>
    <scope>NUCLEOTIDE SEQUENCE</scope>
    <source>
        <strain evidence="13">ATCC 16933</strain>
    </source>
</reference>
<dbReference type="Pfam" id="PF00977">
    <property type="entry name" value="His_biosynth"/>
    <property type="match status" value="1"/>
</dbReference>
<evidence type="ECO:0000256" key="11">
    <source>
        <dbReference type="RuleBase" id="RU003657"/>
    </source>
</evidence>
<dbReference type="Proteomes" id="UP000799766">
    <property type="component" value="Unassembled WGS sequence"/>
</dbReference>
<accession>A0A6A6NZL4</accession>
<dbReference type="GO" id="GO:0005737">
    <property type="term" value="C:cytoplasm"/>
    <property type="evidence" value="ECO:0007669"/>
    <property type="project" value="UniProtKB-SubCell"/>
</dbReference>
<dbReference type="GO" id="GO:0000162">
    <property type="term" value="P:L-tryptophan biosynthetic process"/>
    <property type="evidence" value="ECO:0007669"/>
    <property type="project" value="TreeGrafter"/>
</dbReference>
<evidence type="ECO:0000256" key="2">
    <source>
        <dbReference type="ARBA" id="ARBA00005133"/>
    </source>
</evidence>
<dbReference type="InterPro" id="IPR044524">
    <property type="entry name" value="Isoase_HisA-like"/>
</dbReference>
<comment type="subcellular location">
    <subcellularLocation>
        <location evidence="12">Cytoplasm</location>
    </subcellularLocation>
</comment>
<dbReference type="OrthoDB" id="446074at2759"/>
<name>A0A6A6NZL4_9PEZI</name>
<dbReference type="PANTHER" id="PTHR43090:SF2">
    <property type="entry name" value="1-(5-PHOSPHORIBOSYL)-5-[(5-PHOSPHORIBOSYLAMINO)METHYLIDENEAMINO] IMIDAZOLE-4-CARBOXAMIDE ISOMERASE"/>
    <property type="match status" value="1"/>
</dbReference>
<dbReference type="InterPro" id="IPR006062">
    <property type="entry name" value="His_biosynth"/>
</dbReference>
<keyword evidence="6 11" id="KW-0028">Amino-acid biosynthesis</keyword>
<keyword evidence="12" id="KW-0963">Cytoplasm</keyword>
<protein>
    <recommendedName>
        <fullName evidence="5 12">1-(5-phosphoribosyl)-5-[(5-phosphoribosylamino)methylideneamino] imidazole-4-carboxamide isomerase</fullName>
        <ecNumber evidence="4 12">5.3.1.16</ecNumber>
    </recommendedName>
    <alternativeName>
        <fullName evidence="10 12">5-proFAR isomerase</fullName>
    </alternativeName>
    <alternativeName>
        <fullName evidence="9 12">Phosphoribosylformimino-5-aminoimidazole carboxamide ribotide isomerase</fullName>
    </alternativeName>
</protein>
<evidence type="ECO:0000313" key="14">
    <source>
        <dbReference type="Proteomes" id="UP000799766"/>
    </source>
</evidence>
<dbReference type="UniPathway" id="UPA00031">
    <property type="reaction ID" value="UER00009"/>
</dbReference>
<dbReference type="PANTHER" id="PTHR43090">
    <property type="entry name" value="1-(5-PHOSPHORIBOSYL)-5-[(5-PHOSPHORIBOSYLAMINO)METHYLIDENEAMINO] IMIDAZOLE-4-CARBOXAMIDE ISOMERASE"/>
    <property type="match status" value="1"/>
</dbReference>